<dbReference type="EMBL" id="JABEQJ010000022">
    <property type="protein sequence ID" value="MBB2161602.1"/>
    <property type="molecule type" value="Genomic_DNA"/>
</dbReference>
<dbReference type="RefSeq" id="WP_182998432.1">
    <property type="nucleotide sequence ID" value="NZ_JABEQJ010000022.1"/>
</dbReference>
<gene>
    <name evidence="1" type="ORF">HLH48_15720</name>
</gene>
<comment type="caution">
    <text evidence="1">The sequence shown here is derived from an EMBL/GenBank/DDBJ whole genome shotgun (WGS) entry which is preliminary data.</text>
</comment>
<evidence type="ECO:0000313" key="2">
    <source>
        <dbReference type="Proteomes" id="UP000589085"/>
    </source>
</evidence>
<accession>A0A7W4IF23</accession>
<proteinExistence type="predicted"/>
<evidence type="ECO:0000313" key="1">
    <source>
        <dbReference type="EMBL" id="MBB2161602.1"/>
    </source>
</evidence>
<name>A0A7W4IF23_9PROT</name>
<organism evidence="1 2">
    <name type="scientific">Gluconacetobacter sacchari</name>
    <dbReference type="NCBI Taxonomy" id="92759"/>
    <lineage>
        <taxon>Bacteria</taxon>
        <taxon>Pseudomonadati</taxon>
        <taxon>Pseudomonadota</taxon>
        <taxon>Alphaproteobacteria</taxon>
        <taxon>Acetobacterales</taxon>
        <taxon>Acetobacteraceae</taxon>
        <taxon>Gluconacetobacter</taxon>
    </lineage>
</organism>
<dbReference type="AlphaFoldDB" id="A0A7W4IF23"/>
<dbReference type="Proteomes" id="UP000589085">
    <property type="component" value="Unassembled WGS sequence"/>
</dbReference>
<sequence>MAGALLMAAPSGHADDGCDKLVQAGLDGMAATEKADDATIHQPEDISKFTCLGNFFQGIGIDVLTSGLDPSKLVQSVAGKFCEAITSEWNSLRGSAQCGLNITGLNSNFGLGLGAGSGTICPALNLGGGGDSLISTSTNTSGVSQWNTDGYRTLPDGYSIDLIGNESGVSVERQ</sequence>
<reference evidence="1 2" key="1">
    <citation type="submission" date="2020-04" db="EMBL/GenBank/DDBJ databases">
        <title>Description of novel Gluconacetobacter.</title>
        <authorList>
            <person name="Sombolestani A."/>
        </authorList>
    </citation>
    <scope>NUCLEOTIDE SEQUENCE [LARGE SCALE GENOMIC DNA]</scope>
    <source>
        <strain evidence="1 2">LMG 19747</strain>
    </source>
</reference>
<protein>
    <submittedName>
        <fullName evidence="1">Uncharacterized protein</fullName>
    </submittedName>
</protein>